<dbReference type="GO" id="GO:0005634">
    <property type="term" value="C:nucleus"/>
    <property type="evidence" value="ECO:0007669"/>
    <property type="project" value="UniProtKB-SubCell"/>
</dbReference>
<feature type="region of interest" description="Disordered" evidence="6">
    <location>
        <begin position="1"/>
        <end position="31"/>
    </location>
</feature>
<keyword evidence="2" id="KW-0805">Transcription regulation</keyword>
<keyword evidence="3" id="KW-0238">DNA-binding</keyword>
<proteinExistence type="predicted"/>
<protein>
    <submittedName>
        <fullName evidence="7">Uncharacterized protein</fullName>
    </submittedName>
</protein>
<dbReference type="InterPro" id="IPR015300">
    <property type="entry name" value="DNA-bd_pseudobarrel_sf"/>
</dbReference>
<name>A0A161WV64_DAUCS</name>
<reference evidence="7" key="1">
    <citation type="journal article" date="2016" name="Nat. Genet.">
        <title>A high-quality carrot genome assembly provides new insights into carotenoid accumulation and asterid genome evolution.</title>
        <authorList>
            <person name="Iorizzo M."/>
            <person name="Ellison S."/>
            <person name="Senalik D."/>
            <person name="Zeng P."/>
            <person name="Satapoomin P."/>
            <person name="Huang J."/>
            <person name="Bowman M."/>
            <person name="Iovene M."/>
            <person name="Sanseverino W."/>
            <person name="Cavagnaro P."/>
            <person name="Yildiz M."/>
            <person name="Macko-Podgorni A."/>
            <person name="Moranska E."/>
            <person name="Grzebelus E."/>
            <person name="Grzebelus D."/>
            <person name="Ashrafi H."/>
            <person name="Zheng Z."/>
            <person name="Cheng S."/>
            <person name="Spooner D."/>
            <person name="Van Deynze A."/>
            <person name="Simon P."/>
        </authorList>
    </citation>
    <scope>NUCLEOTIDE SEQUENCE [LARGE SCALE GENOMIC DNA]</scope>
    <source>
        <tissue evidence="7">Leaf</tissue>
    </source>
</reference>
<evidence type="ECO:0000256" key="4">
    <source>
        <dbReference type="ARBA" id="ARBA00023163"/>
    </source>
</evidence>
<evidence type="ECO:0000256" key="5">
    <source>
        <dbReference type="ARBA" id="ARBA00023242"/>
    </source>
</evidence>
<gene>
    <name evidence="7" type="ORF">DCAR_011349</name>
</gene>
<dbReference type="AlphaFoldDB" id="A0A161WV64"/>
<organism evidence="7">
    <name type="scientific">Daucus carota subsp. sativus</name>
    <name type="common">Carrot</name>
    <dbReference type="NCBI Taxonomy" id="79200"/>
    <lineage>
        <taxon>Eukaryota</taxon>
        <taxon>Viridiplantae</taxon>
        <taxon>Streptophyta</taxon>
        <taxon>Embryophyta</taxon>
        <taxon>Tracheophyta</taxon>
        <taxon>Spermatophyta</taxon>
        <taxon>Magnoliopsida</taxon>
        <taxon>eudicotyledons</taxon>
        <taxon>Gunneridae</taxon>
        <taxon>Pentapetalae</taxon>
        <taxon>asterids</taxon>
        <taxon>campanulids</taxon>
        <taxon>Apiales</taxon>
        <taxon>Apiaceae</taxon>
        <taxon>Apioideae</taxon>
        <taxon>Scandiceae</taxon>
        <taxon>Daucinae</taxon>
        <taxon>Daucus</taxon>
        <taxon>Daucus sect. Daucus</taxon>
    </lineage>
</organism>
<dbReference type="Gene3D" id="2.40.330.10">
    <property type="entry name" value="DNA-binding pseudobarrel domain"/>
    <property type="match status" value="1"/>
</dbReference>
<dbReference type="EMBL" id="LNRQ01000003">
    <property type="protein sequence ID" value="KZN02595.1"/>
    <property type="molecule type" value="Genomic_DNA"/>
</dbReference>
<evidence type="ECO:0000256" key="2">
    <source>
        <dbReference type="ARBA" id="ARBA00023015"/>
    </source>
</evidence>
<comment type="caution">
    <text evidence="7">The sequence shown here is derived from an EMBL/GenBank/DDBJ whole genome shotgun (WGS) entry which is preliminary data.</text>
</comment>
<evidence type="ECO:0000313" key="7">
    <source>
        <dbReference type="EMBL" id="KZN02595.1"/>
    </source>
</evidence>
<dbReference type="Gramene" id="KZN02595">
    <property type="protein sequence ID" value="KZN02595"/>
    <property type="gene ID" value="DCAR_011349"/>
</dbReference>
<sequence>MPSNPSRADTNSSRYKKKEEAPIREASQVGEQEVKDSISQFLFEKKLTHSDVKGQNRIIIPKVSWIV</sequence>
<accession>A0A161WV64</accession>
<dbReference type="GO" id="GO:0003677">
    <property type="term" value="F:DNA binding"/>
    <property type="evidence" value="ECO:0007669"/>
    <property type="project" value="UniProtKB-KW"/>
</dbReference>
<feature type="compositionally biased region" description="Polar residues" evidence="6">
    <location>
        <begin position="1"/>
        <end position="13"/>
    </location>
</feature>
<evidence type="ECO:0000256" key="6">
    <source>
        <dbReference type="SAM" id="MobiDB-lite"/>
    </source>
</evidence>
<keyword evidence="5" id="KW-0539">Nucleus</keyword>
<keyword evidence="4" id="KW-0804">Transcription</keyword>
<evidence type="ECO:0000256" key="1">
    <source>
        <dbReference type="ARBA" id="ARBA00004123"/>
    </source>
</evidence>
<evidence type="ECO:0000256" key="3">
    <source>
        <dbReference type="ARBA" id="ARBA00023125"/>
    </source>
</evidence>
<comment type="subcellular location">
    <subcellularLocation>
        <location evidence="1">Nucleus</location>
    </subcellularLocation>
</comment>